<dbReference type="Gene3D" id="1.25.40.10">
    <property type="entry name" value="Tetratricopeptide repeat domain"/>
    <property type="match status" value="3"/>
</dbReference>
<proteinExistence type="predicted"/>
<dbReference type="InterPro" id="IPR019734">
    <property type="entry name" value="TPR_rpt"/>
</dbReference>
<dbReference type="PROSITE" id="PS50293">
    <property type="entry name" value="TPR_REGION"/>
    <property type="match status" value="1"/>
</dbReference>
<dbReference type="InterPro" id="IPR011990">
    <property type="entry name" value="TPR-like_helical_dom_sf"/>
</dbReference>
<sequence length="656" mass="74065">MHEDPRQPLSYSALRGHTVLLEAPPGNSRSALLENFVAQAGASSNAQVFSSNMDEAGPWTGLQGLLRGMLPRLRAEAPDLVERHAYELEQILPELLGQLLQSQVSLTDSVPLTERVRSYPIDRAYRLLHGCVDLMAAWQQRIDRAPWVLAFDHADRAGALVVRFFAELTRRHVGRMEVSLLLAVAPGQAQSLRARLGESIPVKHLDVALPHEAPPALDPDQQGHEALELEKRITDRKGAEIHMPRLISLWRNSRTPERALRWHCMALSLYNHHGYYEDALTYALPLLEDLERAITCGGNFSRWDIVSGLFNALVATGQPERAHQLVFDEAYSKITDPNQRVSICYSLSMLHARFLKNPDFTLAEQFLERAQDAVQHSTLPDDEKHFLTVFNFNGLALIRHRQGRAAEAVKLCREGFEHLQRNLHLERHRLHRSVLLYNIAQVNMSTRAYEEALRNYSTAIEMDPHYSEYFNERGSVFLRMDRLEEAVADYQRAIALSPPYREVWTNLGQALRRMGRWEDAIAAYSKAIDLDPAQVLPRVGRAQAHEALGHDREAIEDYSTALALDSQQPLVWANRAALHYEAERLAEAVADLSKAIALAPGTADLYQNRAFALEGLGRLKEAREDLRKYLEVAPAAEDRGGVESHLVALEEQLRVA</sequence>
<evidence type="ECO:0000313" key="5">
    <source>
        <dbReference type="Proteomes" id="UP001221838"/>
    </source>
</evidence>
<evidence type="ECO:0000256" key="2">
    <source>
        <dbReference type="ARBA" id="ARBA00022803"/>
    </source>
</evidence>
<dbReference type="InterPro" id="IPR050498">
    <property type="entry name" value="Ycf3"/>
</dbReference>
<feature type="repeat" description="TPR" evidence="3">
    <location>
        <begin position="433"/>
        <end position="466"/>
    </location>
</feature>
<dbReference type="PANTHER" id="PTHR44858:SF1">
    <property type="entry name" value="UDP-N-ACETYLGLUCOSAMINE--PEPTIDE N-ACETYLGLUCOSAMINYLTRANSFERASE SPINDLY-RELATED"/>
    <property type="match status" value="1"/>
</dbReference>
<dbReference type="RefSeq" id="WP_272139062.1">
    <property type="nucleotide sequence ID" value="NZ_JAQNDM010000002.1"/>
</dbReference>
<evidence type="ECO:0000256" key="1">
    <source>
        <dbReference type="ARBA" id="ARBA00022737"/>
    </source>
</evidence>
<dbReference type="PROSITE" id="PS50005">
    <property type="entry name" value="TPR"/>
    <property type="match status" value="4"/>
</dbReference>
<dbReference type="Pfam" id="PF00515">
    <property type="entry name" value="TPR_1"/>
    <property type="match status" value="1"/>
</dbReference>
<evidence type="ECO:0000313" key="4">
    <source>
        <dbReference type="EMBL" id="MDC0710010.1"/>
    </source>
</evidence>
<keyword evidence="2 3" id="KW-0802">TPR repeat</keyword>
<organism evidence="4 5">
    <name type="scientific">Stigmatella ashevillensis</name>
    <dbReference type="NCBI Taxonomy" id="2995309"/>
    <lineage>
        <taxon>Bacteria</taxon>
        <taxon>Pseudomonadati</taxon>
        <taxon>Myxococcota</taxon>
        <taxon>Myxococcia</taxon>
        <taxon>Myxococcales</taxon>
        <taxon>Cystobacterineae</taxon>
        <taxon>Archangiaceae</taxon>
        <taxon>Stigmatella</taxon>
    </lineage>
</organism>
<dbReference type="SUPFAM" id="SSF48439">
    <property type="entry name" value="Protein prenylyltransferase"/>
    <property type="match status" value="1"/>
</dbReference>
<dbReference type="Proteomes" id="UP001221838">
    <property type="component" value="Unassembled WGS sequence"/>
</dbReference>
<evidence type="ECO:0000256" key="3">
    <source>
        <dbReference type="PROSITE-ProRule" id="PRU00339"/>
    </source>
</evidence>
<feature type="repeat" description="TPR" evidence="3">
    <location>
        <begin position="501"/>
        <end position="534"/>
    </location>
</feature>
<reference evidence="4 5" key="1">
    <citation type="submission" date="2022-11" db="EMBL/GenBank/DDBJ databases">
        <title>Minimal conservation of predation-associated metabolite biosynthetic gene clusters underscores biosynthetic potential of Myxococcota including descriptions for ten novel species: Archangium lansinium sp. nov., Myxococcus landrumus sp. nov., Nannocystis bai.</title>
        <authorList>
            <person name="Ahearne A."/>
            <person name="Stevens C."/>
            <person name="Dowd S."/>
        </authorList>
    </citation>
    <scope>NUCLEOTIDE SEQUENCE [LARGE SCALE GENOMIC DNA]</scope>
    <source>
        <strain evidence="4 5">NCWAL01</strain>
    </source>
</reference>
<name>A0ABT5D8K8_9BACT</name>
<dbReference type="Pfam" id="PF13432">
    <property type="entry name" value="TPR_16"/>
    <property type="match status" value="1"/>
</dbReference>
<feature type="repeat" description="TPR" evidence="3">
    <location>
        <begin position="569"/>
        <end position="602"/>
    </location>
</feature>
<dbReference type="Pfam" id="PF13371">
    <property type="entry name" value="TPR_9"/>
    <property type="match status" value="1"/>
</dbReference>
<comment type="caution">
    <text evidence="4">The sequence shown here is derived from an EMBL/GenBank/DDBJ whole genome shotgun (WGS) entry which is preliminary data.</text>
</comment>
<protein>
    <submittedName>
        <fullName evidence="4">Tetratricopeptide repeat protein</fullName>
    </submittedName>
</protein>
<feature type="repeat" description="TPR" evidence="3">
    <location>
        <begin position="467"/>
        <end position="500"/>
    </location>
</feature>
<keyword evidence="1" id="KW-0677">Repeat</keyword>
<dbReference type="SMART" id="SM00028">
    <property type="entry name" value="TPR"/>
    <property type="match status" value="7"/>
</dbReference>
<dbReference type="EMBL" id="JAQNDM010000002">
    <property type="protein sequence ID" value="MDC0710010.1"/>
    <property type="molecule type" value="Genomic_DNA"/>
</dbReference>
<accession>A0ABT5D8K8</accession>
<gene>
    <name evidence="4" type="ORF">POL68_16160</name>
</gene>
<keyword evidence="5" id="KW-1185">Reference proteome</keyword>
<dbReference type="PANTHER" id="PTHR44858">
    <property type="entry name" value="TETRATRICOPEPTIDE REPEAT PROTEIN 6"/>
    <property type="match status" value="1"/>
</dbReference>